<proteinExistence type="predicted"/>
<gene>
    <name evidence="1" type="ORF">SAMN04488561_3181</name>
</gene>
<keyword evidence="2" id="KW-1185">Reference proteome</keyword>
<name>A0A1H5MHK7_9ACTN</name>
<evidence type="ECO:0000313" key="1">
    <source>
        <dbReference type="EMBL" id="SEE88764.1"/>
    </source>
</evidence>
<dbReference type="Proteomes" id="UP000181980">
    <property type="component" value="Unassembled WGS sequence"/>
</dbReference>
<dbReference type="EMBL" id="FNUC01000003">
    <property type="protein sequence ID" value="SEE88764.1"/>
    <property type="molecule type" value="Genomic_DNA"/>
</dbReference>
<reference evidence="2" key="1">
    <citation type="submission" date="2016-10" db="EMBL/GenBank/DDBJ databases">
        <authorList>
            <person name="Varghese N."/>
            <person name="Submissions S."/>
        </authorList>
    </citation>
    <scope>NUCLEOTIDE SEQUENCE [LARGE SCALE GENOMIC DNA]</scope>
    <source>
        <strain evidence="2">DSM 45237</strain>
    </source>
</reference>
<protein>
    <submittedName>
        <fullName evidence="1">Uncharacterized protein</fullName>
    </submittedName>
</protein>
<organism evidence="1 2">
    <name type="scientific">Jiangella alba</name>
    <dbReference type="NCBI Taxonomy" id="561176"/>
    <lineage>
        <taxon>Bacteria</taxon>
        <taxon>Bacillati</taxon>
        <taxon>Actinomycetota</taxon>
        <taxon>Actinomycetes</taxon>
        <taxon>Jiangellales</taxon>
        <taxon>Jiangellaceae</taxon>
        <taxon>Jiangella</taxon>
    </lineage>
</organism>
<dbReference type="OrthoDB" id="5196859at2"/>
<dbReference type="AlphaFoldDB" id="A0A1H5MHK7"/>
<sequence>MTWPIAAKLRYVDETLRWLADYRRRCDDPGELLRIQTAMDGWLDERLDLMRRAERMGLAHEHHAPSSAA</sequence>
<dbReference type="RefSeq" id="WP_069111751.1">
    <property type="nucleotide sequence ID" value="NZ_FNUC01000003.1"/>
</dbReference>
<accession>A0A1H5MHK7</accession>
<evidence type="ECO:0000313" key="2">
    <source>
        <dbReference type="Proteomes" id="UP000181980"/>
    </source>
</evidence>